<feature type="compositionally biased region" description="Polar residues" evidence="8">
    <location>
        <begin position="298"/>
        <end position="308"/>
    </location>
</feature>
<feature type="transmembrane region" description="Helical" evidence="9">
    <location>
        <begin position="635"/>
        <end position="657"/>
    </location>
</feature>
<feature type="compositionally biased region" description="Polar residues" evidence="8">
    <location>
        <begin position="855"/>
        <end position="869"/>
    </location>
</feature>
<dbReference type="Gene3D" id="1.20.1420.30">
    <property type="entry name" value="NCX, central ion-binding region"/>
    <property type="match status" value="2"/>
</dbReference>
<feature type="region of interest" description="Disordered" evidence="8">
    <location>
        <begin position="460"/>
        <end position="480"/>
    </location>
</feature>
<feature type="compositionally biased region" description="Acidic residues" evidence="8">
    <location>
        <begin position="114"/>
        <end position="143"/>
    </location>
</feature>
<keyword evidence="3" id="KW-0813">Transport</keyword>
<dbReference type="Pfam" id="PF01699">
    <property type="entry name" value="Na_Ca_ex"/>
    <property type="match status" value="2"/>
</dbReference>
<feature type="transmembrane region" description="Helical" evidence="9">
    <location>
        <begin position="669"/>
        <end position="689"/>
    </location>
</feature>
<dbReference type="HOGENOM" id="CLU_001583_3_0_1"/>
<feature type="transmembrane region" description="Helical" evidence="9">
    <location>
        <begin position="1133"/>
        <end position="1154"/>
    </location>
</feature>
<feature type="transmembrane region" description="Helical" evidence="9">
    <location>
        <begin position="1065"/>
        <end position="1088"/>
    </location>
</feature>
<feature type="transmembrane region" description="Helical" evidence="9">
    <location>
        <begin position="1100"/>
        <end position="1121"/>
    </location>
</feature>
<dbReference type="STRING" id="933852.A0A0C3AZV7"/>
<evidence type="ECO:0000256" key="7">
    <source>
        <dbReference type="ARBA" id="ARBA00023136"/>
    </source>
</evidence>
<feature type="transmembrane region" description="Helical" evidence="9">
    <location>
        <begin position="381"/>
        <end position="407"/>
    </location>
</feature>
<dbReference type="GO" id="GO:0005774">
    <property type="term" value="C:vacuolar membrane"/>
    <property type="evidence" value="ECO:0007669"/>
    <property type="project" value="UniProtKB-ARBA"/>
</dbReference>
<feature type="compositionally biased region" description="Polar residues" evidence="8">
    <location>
        <begin position="318"/>
        <end position="329"/>
    </location>
</feature>
<feature type="region of interest" description="Disordered" evidence="8">
    <location>
        <begin position="274"/>
        <end position="341"/>
    </location>
</feature>
<feature type="domain" description="Inner membrane component" evidence="11">
    <location>
        <begin position="217"/>
        <end position="267"/>
    </location>
</feature>
<organism evidence="12 13">
    <name type="scientific">Serendipita vermifera MAFF 305830</name>
    <dbReference type="NCBI Taxonomy" id="933852"/>
    <lineage>
        <taxon>Eukaryota</taxon>
        <taxon>Fungi</taxon>
        <taxon>Dikarya</taxon>
        <taxon>Basidiomycota</taxon>
        <taxon>Agaricomycotina</taxon>
        <taxon>Agaricomycetes</taxon>
        <taxon>Sebacinales</taxon>
        <taxon>Serendipitaceae</taxon>
        <taxon>Serendipita</taxon>
    </lineage>
</organism>
<dbReference type="EMBL" id="KN824286">
    <property type="protein sequence ID" value="KIM30045.1"/>
    <property type="molecule type" value="Genomic_DNA"/>
</dbReference>
<accession>A0A0C3AZV7</accession>
<keyword evidence="5 9" id="KW-1133">Transmembrane helix</keyword>
<evidence type="ECO:0000313" key="12">
    <source>
        <dbReference type="EMBL" id="KIM30045.1"/>
    </source>
</evidence>
<dbReference type="GO" id="GO:0006874">
    <property type="term" value="P:intracellular calcium ion homeostasis"/>
    <property type="evidence" value="ECO:0007669"/>
    <property type="project" value="TreeGrafter"/>
</dbReference>
<proteinExistence type="inferred from homology"/>
<dbReference type="AlphaFoldDB" id="A0A0C3AZV7"/>
<dbReference type="PANTHER" id="PTHR31503">
    <property type="entry name" value="VACUOLAR CALCIUM ION TRANSPORTER"/>
    <property type="match status" value="1"/>
</dbReference>
<dbReference type="GO" id="GO:0015369">
    <property type="term" value="F:calcium:proton antiporter activity"/>
    <property type="evidence" value="ECO:0007669"/>
    <property type="project" value="TreeGrafter"/>
</dbReference>
<feature type="transmembrane region" description="Helical" evidence="9">
    <location>
        <begin position="601"/>
        <end position="623"/>
    </location>
</feature>
<evidence type="ECO:0000256" key="3">
    <source>
        <dbReference type="ARBA" id="ARBA00022448"/>
    </source>
</evidence>
<sequence>MSTPIDDYPSRSPPLSPSLQPGGGGIRRAQSQWSEHHNAGSSYFPPAISRRTTGHNNPSATQSRYSSATAVPAESGRRQTSRRRAVRSDSLASSTRHGNAVNNNPHRGTGVFSEADEDADDRLSDEDENNSETEGLADDDDDEAQPRGRVLARQEEEEEDPVTLKERQSLINDEHPFGLPIWKPALYRKSRGITREAEFALHGVPVPSAARDLLLPGNIAWTLLFGWWLALAMIIPSLILSILPWGGNRYAPVVYGLGWYLFWPFGRYVEGQLTPSSDPPSRDEQDEQENERPERSRTVSGSGQSTADTVRGGAPPAHTQSTSWNSAGEHTSLLPSTSTSSNQTAMISKSYGTLPTSHNYGAHDAASSSAAWRNRFAKAAYYFFLVCNIAPLLLVVCTICWACVFTIPMAKLTWELLQHMVLRPGSIRFCSAPKVKVPNVEAGEAAADRDRLAADPFTDHHAIPTTTTEEPEEDDSTDSPANYTVERAKLHAGQLAPSGNPDSTVLLCIYRAVGPKYYKYTVGGVNILFVNLIPIVFFVIFDGLVLLPLVEHKEHRKEYVPPFLAFIASQATIFLMSLASVIPLSYFIGMAVASISAQSSIGMGAVINVTFGSIIEIILYGIALTQGKGRLVEGSIVGSILAGVLLMPGASMCSSALRRKEQGFNAKSASVTSTMLIMAIFGTLTPTLFYQTYGNFELVCDGCPDISIPPDPDMSPVPGGLMPNKPSWACKHCYYSLPDPVTDPFYQNTVKPLMYFCASILVFSYLIGLWFSLRTHASQIWQNPRQLMEPQQVDLAASGTTAPGGTGRMSLYHRLLQMPSGLPTHYRRPESLRRKASIGTTTTNGSIRRRANTGEGHSQSHSLVRTSDGGTVRAAGPVNINAHAAAGEQPQQHSPPSHITLPPSPTLTRRMGNLPSGVGYTPIIEHVSRATKAAVEPMAMHLPPPTLNIPDGNASGTRLNLTTDEFTRAVAVATVSALRQGAAADAAAAGHPRRVGPPPISAVYDSHHSAAGAGGGHGGHDAPSWSRGTSAAVLLSCTLLYAIIAEILVDVVDVVLKGSGIDEKFLGITLFALVPNTTEFMNAMSFALNGNISLSMEIGSAYALQVCLLQIPAMVAFSAWYDPRHMGTEADTFTLIFPRWDVIAIILSIFLLTYTYIEAKSNYHRGSILILSYLVMASGFYFAPHNDNETQVHMPVGALDSAAPYLHVLKTYTLSLFSR</sequence>
<keyword evidence="13" id="KW-1185">Reference proteome</keyword>
<evidence type="ECO:0000256" key="6">
    <source>
        <dbReference type="ARBA" id="ARBA00023065"/>
    </source>
</evidence>
<feature type="region of interest" description="Disordered" evidence="8">
    <location>
        <begin position="822"/>
        <end position="875"/>
    </location>
</feature>
<dbReference type="InterPro" id="IPR005185">
    <property type="entry name" value="YccF"/>
</dbReference>
<evidence type="ECO:0000259" key="11">
    <source>
        <dbReference type="Pfam" id="PF03733"/>
    </source>
</evidence>
<dbReference type="Pfam" id="PF03733">
    <property type="entry name" value="YccF"/>
    <property type="match status" value="1"/>
</dbReference>
<feature type="transmembrane region" description="Helical" evidence="9">
    <location>
        <begin position="525"/>
        <end position="550"/>
    </location>
</feature>
<feature type="transmembrane region" description="Helical" evidence="9">
    <location>
        <begin position="1166"/>
        <end position="1184"/>
    </location>
</feature>
<evidence type="ECO:0008006" key="14">
    <source>
        <dbReference type="Google" id="ProtNLM"/>
    </source>
</evidence>
<protein>
    <recommendedName>
        <fullName evidence="14">Sodium/calcium exchanger membrane region domain-containing protein</fullName>
    </recommendedName>
</protein>
<reference evidence="13" key="2">
    <citation type="submission" date="2015-01" db="EMBL/GenBank/DDBJ databases">
        <title>Evolutionary Origins and Diversification of the Mycorrhizal Mutualists.</title>
        <authorList>
            <consortium name="DOE Joint Genome Institute"/>
            <consortium name="Mycorrhizal Genomics Consortium"/>
            <person name="Kohler A."/>
            <person name="Kuo A."/>
            <person name="Nagy L.G."/>
            <person name="Floudas D."/>
            <person name="Copeland A."/>
            <person name="Barry K.W."/>
            <person name="Cichocki N."/>
            <person name="Veneault-Fourrey C."/>
            <person name="LaButti K."/>
            <person name="Lindquist E.A."/>
            <person name="Lipzen A."/>
            <person name="Lundell T."/>
            <person name="Morin E."/>
            <person name="Murat C."/>
            <person name="Riley R."/>
            <person name="Ohm R."/>
            <person name="Sun H."/>
            <person name="Tunlid A."/>
            <person name="Henrissat B."/>
            <person name="Grigoriev I.V."/>
            <person name="Hibbett D.S."/>
            <person name="Martin F."/>
        </authorList>
    </citation>
    <scope>NUCLEOTIDE SEQUENCE [LARGE SCALE GENOMIC DNA]</scope>
    <source>
        <strain evidence="13">MAFF 305830</strain>
    </source>
</reference>
<keyword evidence="4 9" id="KW-0812">Transmembrane</keyword>
<dbReference type="InterPro" id="IPR004713">
    <property type="entry name" value="CaH_exchang"/>
</dbReference>
<keyword evidence="7 9" id="KW-0472">Membrane</keyword>
<feature type="compositionally biased region" description="Low complexity" evidence="8">
    <location>
        <begin position="331"/>
        <end position="341"/>
    </location>
</feature>
<dbReference type="OrthoDB" id="16982at2759"/>
<reference evidence="12 13" key="1">
    <citation type="submission" date="2014-04" db="EMBL/GenBank/DDBJ databases">
        <authorList>
            <consortium name="DOE Joint Genome Institute"/>
            <person name="Kuo A."/>
            <person name="Zuccaro A."/>
            <person name="Kohler A."/>
            <person name="Nagy L.G."/>
            <person name="Floudas D."/>
            <person name="Copeland A."/>
            <person name="Barry K.W."/>
            <person name="Cichocki N."/>
            <person name="Veneault-Fourrey C."/>
            <person name="LaButti K."/>
            <person name="Lindquist E.A."/>
            <person name="Lipzen A."/>
            <person name="Lundell T."/>
            <person name="Morin E."/>
            <person name="Murat C."/>
            <person name="Sun H."/>
            <person name="Tunlid A."/>
            <person name="Henrissat B."/>
            <person name="Grigoriev I.V."/>
            <person name="Hibbett D.S."/>
            <person name="Martin F."/>
            <person name="Nordberg H.P."/>
            <person name="Cantor M.N."/>
            <person name="Hua S.X."/>
        </authorList>
    </citation>
    <scope>NUCLEOTIDE SEQUENCE [LARGE SCALE GENOMIC DNA]</scope>
    <source>
        <strain evidence="12 13">MAFF 305830</strain>
    </source>
</reference>
<evidence type="ECO:0000256" key="1">
    <source>
        <dbReference type="ARBA" id="ARBA00004127"/>
    </source>
</evidence>
<dbReference type="InterPro" id="IPR044880">
    <property type="entry name" value="NCX_ion-bd_dom_sf"/>
</dbReference>
<feature type="transmembrane region" description="Helical" evidence="9">
    <location>
        <begin position="562"/>
        <end position="589"/>
    </location>
</feature>
<feature type="transmembrane region" description="Helical" evidence="9">
    <location>
        <begin position="753"/>
        <end position="773"/>
    </location>
</feature>
<evidence type="ECO:0000256" key="9">
    <source>
        <dbReference type="SAM" id="Phobius"/>
    </source>
</evidence>
<evidence type="ECO:0000256" key="5">
    <source>
        <dbReference type="ARBA" id="ARBA00022989"/>
    </source>
</evidence>
<evidence type="ECO:0000256" key="4">
    <source>
        <dbReference type="ARBA" id="ARBA00022692"/>
    </source>
</evidence>
<feature type="transmembrane region" description="Helical" evidence="9">
    <location>
        <begin position="250"/>
        <end position="269"/>
    </location>
</feature>
<feature type="compositionally biased region" description="Polar residues" evidence="8">
    <location>
        <begin position="90"/>
        <end position="106"/>
    </location>
</feature>
<evidence type="ECO:0000256" key="2">
    <source>
        <dbReference type="ARBA" id="ARBA00008170"/>
    </source>
</evidence>
<evidence type="ECO:0000259" key="10">
    <source>
        <dbReference type="Pfam" id="PF01699"/>
    </source>
</evidence>
<feature type="region of interest" description="Disordered" evidence="8">
    <location>
        <begin position="1"/>
        <end position="169"/>
    </location>
</feature>
<comment type="similarity">
    <text evidence="2">Belongs to the Ca(2+):cation antiporter (CaCA) (TC 2.A.19) family.</text>
</comment>
<feature type="domain" description="Sodium/calcium exchanger membrane region" evidence="10">
    <location>
        <begin position="572"/>
        <end position="687"/>
    </location>
</feature>
<dbReference type="Proteomes" id="UP000054097">
    <property type="component" value="Unassembled WGS sequence"/>
</dbReference>
<dbReference type="InterPro" id="IPR004837">
    <property type="entry name" value="NaCa_Exmemb"/>
</dbReference>
<name>A0A0C3AZV7_SERVB</name>
<feature type="domain" description="Sodium/calcium exchanger membrane region" evidence="10">
    <location>
        <begin position="1030"/>
        <end position="1178"/>
    </location>
</feature>
<comment type="subcellular location">
    <subcellularLocation>
        <location evidence="1">Endomembrane system</location>
        <topology evidence="1">Multi-pass membrane protein</topology>
    </subcellularLocation>
</comment>
<dbReference type="PANTHER" id="PTHR31503:SF10">
    <property type="entry name" value="VNX1 PROTEIN"/>
    <property type="match status" value="1"/>
</dbReference>
<feature type="compositionally biased region" description="Polar residues" evidence="8">
    <location>
        <begin position="50"/>
        <end position="69"/>
    </location>
</feature>
<keyword evidence="6" id="KW-0406">Ion transport</keyword>
<evidence type="ECO:0000256" key="8">
    <source>
        <dbReference type="SAM" id="MobiDB-lite"/>
    </source>
</evidence>
<dbReference type="GO" id="GO:0012505">
    <property type="term" value="C:endomembrane system"/>
    <property type="evidence" value="ECO:0007669"/>
    <property type="project" value="UniProtKB-SubCell"/>
</dbReference>
<feature type="transmembrane region" description="Helical" evidence="9">
    <location>
        <begin position="1031"/>
        <end position="1049"/>
    </location>
</feature>
<feature type="transmembrane region" description="Helical" evidence="9">
    <location>
        <begin position="219"/>
        <end position="243"/>
    </location>
</feature>
<gene>
    <name evidence="12" type="ORF">M408DRAFT_100420</name>
</gene>
<evidence type="ECO:0000313" key="13">
    <source>
        <dbReference type="Proteomes" id="UP000054097"/>
    </source>
</evidence>